<feature type="domain" description="DJ-1/PfpI" evidence="1">
    <location>
        <begin position="63"/>
        <end position="166"/>
    </location>
</feature>
<organism evidence="2 3">
    <name type="scientific">Chitinophaga defluvii</name>
    <dbReference type="NCBI Taxonomy" id="3163343"/>
    <lineage>
        <taxon>Bacteria</taxon>
        <taxon>Pseudomonadati</taxon>
        <taxon>Bacteroidota</taxon>
        <taxon>Chitinophagia</taxon>
        <taxon>Chitinophagales</taxon>
        <taxon>Chitinophagaceae</taxon>
        <taxon>Chitinophaga</taxon>
    </lineage>
</organism>
<evidence type="ECO:0000259" key="1">
    <source>
        <dbReference type="Pfam" id="PF01965"/>
    </source>
</evidence>
<evidence type="ECO:0000313" key="3">
    <source>
        <dbReference type="Proteomes" id="UP001549749"/>
    </source>
</evidence>
<dbReference type="PANTHER" id="PTHR43130">
    <property type="entry name" value="ARAC-FAMILY TRANSCRIPTIONAL REGULATOR"/>
    <property type="match status" value="1"/>
</dbReference>
<reference evidence="2 3" key="1">
    <citation type="submission" date="2024-06" db="EMBL/GenBank/DDBJ databases">
        <title>Chitinophaga defluvii sp. nov., isolated from municipal sewage.</title>
        <authorList>
            <person name="Zhang L."/>
        </authorList>
    </citation>
    <scope>NUCLEOTIDE SEQUENCE [LARGE SCALE GENOMIC DNA]</scope>
    <source>
        <strain evidence="2 3">H8</strain>
    </source>
</reference>
<dbReference type="InterPro" id="IPR002818">
    <property type="entry name" value="DJ-1/PfpI"/>
</dbReference>
<accession>A0ABV2TEH2</accession>
<keyword evidence="3" id="KW-1185">Reference proteome</keyword>
<protein>
    <submittedName>
        <fullName evidence="2">DJ-1/PfpI family protein</fullName>
    </submittedName>
</protein>
<gene>
    <name evidence="2" type="ORF">ABR189_28780</name>
</gene>
<dbReference type="InterPro" id="IPR052158">
    <property type="entry name" value="INH-QAR"/>
</dbReference>
<dbReference type="Gene3D" id="3.40.50.880">
    <property type="match status" value="1"/>
</dbReference>
<dbReference type="EMBL" id="JBEXAC010000003">
    <property type="protein sequence ID" value="MET7001412.1"/>
    <property type="molecule type" value="Genomic_DNA"/>
</dbReference>
<dbReference type="InterPro" id="IPR029062">
    <property type="entry name" value="Class_I_gatase-like"/>
</dbReference>
<dbReference type="Proteomes" id="UP001549749">
    <property type="component" value="Unassembled WGS sequence"/>
</dbReference>
<dbReference type="PANTHER" id="PTHR43130:SF2">
    <property type="entry name" value="DJ-1_PFPI DOMAIN-CONTAINING PROTEIN"/>
    <property type="match status" value="1"/>
</dbReference>
<sequence>MHIAFIIFDGITWLDLIGVYDPISRLRPMGYLPQLHWDICAFTPTAKDPFGLAITPTRIQQPLSGYDAIIVPGGVGTRQLIQDTAFITWLQTAANVPYKISVCTGSLLLGAAGFLTHVHATTNFGEYEALKPYCKAVLPQRLVDDQQIITAGAVASSLDLGLYLCEKWAGKAAREAISKRMDYTYGL</sequence>
<dbReference type="Pfam" id="PF01965">
    <property type="entry name" value="DJ-1_PfpI"/>
    <property type="match status" value="1"/>
</dbReference>
<proteinExistence type="predicted"/>
<name>A0ABV2TEH2_9BACT</name>
<comment type="caution">
    <text evidence="2">The sequence shown here is derived from an EMBL/GenBank/DDBJ whole genome shotgun (WGS) entry which is preliminary data.</text>
</comment>
<evidence type="ECO:0000313" key="2">
    <source>
        <dbReference type="EMBL" id="MET7001412.1"/>
    </source>
</evidence>
<dbReference type="RefSeq" id="WP_354663981.1">
    <property type="nucleotide sequence ID" value="NZ_JBEXAC010000003.1"/>
</dbReference>
<dbReference type="SUPFAM" id="SSF52317">
    <property type="entry name" value="Class I glutamine amidotransferase-like"/>
    <property type="match status" value="1"/>
</dbReference>